<evidence type="ECO:0000259" key="4">
    <source>
        <dbReference type="PROSITE" id="PS51272"/>
    </source>
</evidence>
<feature type="region of interest" description="Disordered" evidence="2">
    <location>
        <begin position="29"/>
        <end position="74"/>
    </location>
</feature>
<reference evidence="6" key="1">
    <citation type="submission" date="2018-12" db="EMBL/GenBank/DDBJ databases">
        <title>Dusodibacter welbiota gen. nov., sp. nov., isolated from human faeces and emended description of the Oscillibacter genus.</title>
        <authorList>
            <person name="Le Roy T."/>
            <person name="Van der Smissen P."/>
            <person name="Delzenne N."/>
            <person name="Muccioli G."/>
            <person name="Collet J.F."/>
            <person name="Cani P.D."/>
        </authorList>
    </citation>
    <scope>NUCLEOTIDE SEQUENCE [LARGE SCALE GENOMIC DNA]</scope>
    <source>
        <strain evidence="6">J115</strain>
    </source>
</reference>
<evidence type="ECO:0000313" key="6">
    <source>
        <dbReference type="Proteomes" id="UP000298642"/>
    </source>
</evidence>
<evidence type="ECO:0000256" key="1">
    <source>
        <dbReference type="ARBA" id="ARBA00022737"/>
    </source>
</evidence>
<dbReference type="InterPro" id="IPR044060">
    <property type="entry name" value="Bacterial_rp_domain"/>
</dbReference>
<dbReference type="SUPFAM" id="SSF51126">
    <property type="entry name" value="Pectin lyase-like"/>
    <property type="match status" value="1"/>
</dbReference>
<keyword evidence="6" id="KW-1185">Reference proteome</keyword>
<dbReference type="Proteomes" id="UP000298642">
    <property type="component" value="Chromosome"/>
</dbReference>
<feature type="chain" id="PRO_5032975004" evidence="3">
    <location>
        <begin position="28"/>
        <end position="1553"/>
    </location>
</feature>
<dbReference type="RefSeq" id="WP_158629782.1">
    <property type="nucleotide sequence ID" value="NZ_CP034413.3"/>
</dbReference>
<evidence type="ECO:0000256" key="3">
    <source>
        <dbReference type="SAM" id="SignalP"/>
    </source>
</evidence>
<gene>
    <name evidence="5" type="ORF">EIO64_11360</name>
</gene>
<organism evidence="5 6">
    <name type="scientific">Dysosmobacter welbionis</name>
    <dbReference type="NCBI Taxonomy" id="2093857"/>
    <lineage>
        <taxon>Bacteria</taxon>
        <taxon>Bacillati</taxon>
        <taxon>Bacillota</taxon>
        <taxon>Clostridia</taxon>
        <taxon>Eubacteriales</taxon>
        <taxon>Oscillospiraceae</taxon>
        <taxon>Dysosmobacter</taxon>
    </lineage>
</organism>
<dbReference type="InterPro" id="IPR001119">
    <property type="entry name" value="SLH_dom"/>
</dbReference>
<evidence type="ECO:0000256" key="2">
    <source>
        <dbReference type="SAM" id="MobiDB-lite"/>
    </source>
</evidence>
<dbReference type="InterPro" id="IPR011050">
    <property type="entry name" value="Pectin_lyase_fold/virulence"/>
</dbReference>
<name>A0A856I0Y5_9FIRM</name>
<accession>A0A856I0Y5</accession>
<feature type="compositionally biased region" description="Polar residues" evidence="2">
    <location>
        <begin position="30"/>
        <end position="45"/>
    </location>
</feature>
<feature type="domain" description="SLH" evidence="4">
    <location>
        <begin position="1412"/>
        <end position="1475"/>
    </location>
</feature>
<proteinExistence type="predicted"/>
<evidence type="ECO:0000313" key="5">
    <source>
        <dbReference type="EMBL" id="QCI59742.2"/>
    </source>
</evidence>
<keyword evidence="3" id="KW-0732">Signal</keyword>
<feature type="signal peptide" evidence="3">
    <location>
        <begin position="1"/>
        <end position="27"/>
    </location>
</feature>
<dbReference type="PROSITE" id="PS51272">
    <property type="entry name" value="SLH"/>
    <property type="match status" value="1"/>
</dbReference>
<dbReference type="Pfam" id="PF18998">
    <property type="entry name" value="Flg_new_2"/>
    <property type="match status" value="1"/>
</dbReference>
<dbReference type="KEGG" id="obj:EIO64_11360"/>
<dbReference type="EMBL" id="CP034413">
    <property type="protein sequence ID" value="QCI59742.2"/>
    <property type="molecule type" value="Genomic_DNA"/>
</dbReference>
<keyword evidence="1" id="KW-0677">Repeat</keyword>
<dbReference type="Pfam" id="PF00395">
    <property type="entry name" value="SLH"/>
    <property type="match status" value="1"/>
</dbReference>
<sequence>MKTGKKLLALLLAVVMTMSLLTVGAFAEETPSSETPLEQQDSGSGNIPDDPAEGPADDLTGNSEDGAAGESDAALTAADTSYVAEVDGQQYETLQAAVDAVQGSGTIELTSSIALSDQVTIDSGKTIILDMNGETLSIGFSDSSKNLIVNNGTLTITGDGTFDATEATSYKGFINNYGTLTVENGTFQIADKAMTVHLRNQDGGKAVINGGTFSGGATIVRSFEGSNTTITGGSFTNSVYPAVDVNGETLITGGIFTNTSCSRCDSQNWGYTVRSGVDNDPDAKLTITPSSEGSVVVTGTQGALSATAGTMEVNGGSYKTVDCAQKHGAVFYALYVAGEAGAVQVVVNDGTFVTEGKQTAVLVGNSNDGGLKEQAGLQIRGGQFSAPEGIPAYKVDVALGGLNITGGTFSSKVDEQYLAEGYVQNANGEVGSREEMMVAEVTTAEGVEQYTSLAEAVEAAADKSVITLLKDTEGDGIVIDTSKKNLTIDFNTHSYTVSGSTVGSSGTETNAFQFLTGGSLTLKNGSIIFANQKTLLIGLQNYCNLTLENMVIDASQASAPCQYAISNNCGTVQFIGNTSIKAYKNQTAFDSCKFGSYEIPTVKINTTGTITGDIELSGGKLEISAGTFEGNIRTVSGYAKGDAIITGGTFSSDVSKYLAEGLGQDANGTVGKVEEGFAAVRIGDTYYQTLAKAITEAKENDTITLLREVDLGSDRVTINKAVTLDLNGCTLTSSNATNTLWLEASRVTVQDSKGNGKIQNTGSGSNNIAVVVNGQGTEAYFKSGTVSGNYAVFIQNGAKAVIDGGKYTGTYGINTVGTSDEANKTAVEINGGEIQAVAFAVAGNGSADYTETVITGGRLESTEGNVIYHPQVGDLTIKGDAELIGPNGVQYCGAGTLTIAENAVITATLPFTEFPTKPASQGDGSTDDGAALSVVSRGGGYQGEGQTMTVNITGGTLTSRNNAAIAVYRLERVNGQWTTNENTKIVSYLAALTVSGGNFSAGSKKDAFEIDTQAADKISVTGGYFTSDPSDYVPENAEPKLFVVASDKTGYAYMVTTTKPTEVDPIVTEKTETEVSESIELEDQKKIEAVIDNAQVSGVSDAVTESAQNAIINQVEGELKPEDKVVVEITVSLTADKADLTTADKMYVSYKAEPVAKVIVNDESVGKEIPVTNDYLDGQTLIEVRLPIPADLEPQEIMHIADDGTRERYLNGSGFTVEDGCAVLHVKHFSTFVLNGQLTVAAKIGESEYGTLQEAVNAAKSGDTIVLTQDCDEKISVSGKSVTIDLDGHTYDKDKITLGSRCSMSVSDGKITITYSAPSGGGSSSSSSGDYTVSVENSKHGTVTVSPKRADKGDTVTITVKPDNGYELDELTVTDKDGDTVKLQSKGGNKYTFTMPGSKVTVEATFTLEKEENLPFADVAEDYWAVEEITWAYENGYMNGVSAERFAPGSTVTRQQLWMVLARLTEFNPSNMTEAQHWAVESKISDGSNPGGALTRQQMVTILYRWAQQMGYDVSGRADLSAFPDNASVAAYATEPMTWAIAEGSSPAPLRAC</sequence>
<protein>
    <submittedName>
        <fullName evidence="5">S-layer homology domain-containing protein</fullName>
    </submittedName>
</protein>